<dbReference type="GO" id="GO:0006355">
    <property type="term" value="P:regulation of DNA-templated transcription"/>
    <property type="evidence" value="ECO:0007669"/>
    <property type="project" value="TreeGrafter"/>
</dbReference>
<dbReference type="InterPro" id="IPR001965">
    <property type="entry name" value="Znf_PHD"/>
</dbReference>
<keyword evidence="4" id="KW-0156">Chromatin regulator</keyword>
<dbReference type="InterPro" id="IPR011011">
    <property type="entry name" value="Znf_FYVE_PHD"/>
</dbReference>
<sequence>MSIVIPVGVDTADTSYLDMAAGSPESVEASPVVVEKSSYPHQIYSSTSHHSHSYIGLPYADHNYGARPPPTPPASPPPSMLIRQGEVVPFGSGPQDEASRGTTLSTSEDSSYGTDITRCICGFTHDDGYMICCDKCAWQHIDCMGIDRQNIPETYLCERCQPRHLDRESAILLQTRKRECLSGDTSATESGDEVPLELYSTFQHTPTTITLTTGRLGNKPAEKKRKKSGEKDSPASSARAKKAFREGSRKSSRVKGAAPDTEPVEHPSMWESKIKTWMERYEEASSNQYSEDVQVLLRVKEQGDGKNLAYNTHPASFKPPVESQVQKNKKILKAVRDLPPDSLIIEYRGKFMLRQQFEANGYFFKPYPFVLFYSKFDGVEMCVDARSFGNEARFIRRSCTPNSEKYKVDCACVKGNQECPVLKHNQEPTENLSSGGRRRGSRKDKESVRDDQGQNQNVALDGEGKGKSIGDGKQRKLSPLRLSISNNQDPELFEDLEDKTSVSNEVEMESEEQIAERRRKMTREERKMEAILQAFARMEKREKRREQALERIGSVKSEVGGRSDIKEEPPATPETVESPSVMQPPLEIKEEPGLKPAKVKTSRNRKSFSRSRTHIGQQRRRARTISTCSDLTPSSPAEPAEPPASETPERETPCAPEPEAIPSHVPESSPPQSSSPAPERVRTGSKSYKTKKHFVSEWVGEKQQDRGAVRTPEPVPDRPLRISSDPEVLATQLNALPGMTCSSQIYSTPKHYVRFSSPFLANRSPTTPGVPTGRRRSRELPETPPTSGSCKKRWLKQALEEEGSTSPARRPSLFLPGDGPLSPSINGDSDSPLLYNGTCSLPLPTPLKKRRLNPLDACISEGSTPYASPCATPTRADHSETPTAPSVLSTPPRPRTEEPSSEPSSNTTPTHALNAPQEADRPPSLVSSPCVRPPISDGLSSEVKVSVPESPQLPAPEPADCGEERTDGGTAEGASEAPLSAETCTSSFSGWIKSPDRGLTGPAGLNFSPVNSNLRDLTPSHTLEPLAAPFRPEPAAGSAAGSAAGTGSQAPFSEAQGQLFYSGPEEGSSLVLSRSLNGDGEGGGSAQNPPQRKKVSLLEYRKRQREARRSGSKTECSSPVSTVPPLSVDAFPVALETTSEPSLPPAPSNPAPIIKEPQGGEETEASADREGGDGQTSSTSVEQARERSYHRALLLSKDKDADGETDGGDTPALRECASPCLQKTPTQT</sequence>
<feature type="region of interest" description="Disordered" evidence="5">
    <location>
        <begin position="209"/>
        <end position="266"/>
    </location>
</feature>
<feature type="region of interest" description="Disordered" evidence="5">
    <location>
        <begin position="67"/>
        <end position="112"/>
    </location>
</feature>
<dbReference type="InterPro" id="IPR013083">
    <property type="entry name" value="Znf_RING/FYVE/PHD"/>
</dbReference>
<evidence type="ECO:0000259" key="7">
    <source>
        <dbReference type="SMART" id="SM00317"/>
    </source>
</evidence>
<feature type="region of interest" description="Disordered" evidence="5">
    <location>
        <begin position="759"/>
        <end position="1228"/>
    </location>
</feature>
<dbReference type="STRING" id="28743.ENSCVAP00000030840"/>
<dbReference type="Pfam" id="PF20826">
    <property type="entry name" value="PHD_5"/>
    <property type="match status" value="1"/>
</dbReference>
<keyword evidence="2" id="KW-0863">Zinc-finger</keyword>
<dbReference type="Ensembl" id="ENSCVAT00000025135.1">
    <property type="protein sequence ID" value="ENSCVAP00000030840.1"/>
    <property type="gene ID" value="ENSCVAG00000019830.1"/>
</dbReference>
<dbReference type="PROSITE" id="PS01359">
    <property type="entry name" value="ZF_PHD_1"/>
    <property type="match status" value="1"/>
</dbReference>
<dbReference type="CDD" id="cd15550">
    <property type="entry name" value="PHD_MLL5"/>
    <property type="match status" value="1"/>
</dbReference>
<feature type="region of interest" description="Disordered" evidence="5">
    <location>
        <begin position="424"/>
        <end position="493"/>
    </location>
</feature>
<dbReference type="GeneTree" id="ENSGT00940000157862"/>
<feature type="compositionally biased region" description="Low complexity" evidence="5">
    <location>
        <begin position="1035"/>
        <end position="1050"/>
    </location>
</feature>
<dbReference type="SMART" id="SM00249">
    <property type="entry name" value="PHD"/>
    <property type="match status" value="1"/>
</dbReference>
<organism evidence="8 9">
    <name type="scientific">Cyprinodon variegatus</name>
    <name type="common">Sheepshead minnow</name>
    <dbReference type="NCBI Taxonomy" id="28743"/>
    <lineage>
        <taxon>Eukaryota</taxon>
        <taxon>Metazoa</taxon>
        <taxon>Chordata</taxon>
        <taxon>Craniata</taxon>
        <taxon>Vertebrata</taxon>
        <taxon>Euteleostomi</taxon>
        <taxon>Actinopterygii</taxon>
        <taxon>Neopterygii</taxon>
        <taxon>Teleostei</taxon>
        <taxon>Neoteleostei</taxon>
        <taxon>Acanthomorphata</taxon>
        <taxon>Ovalentaria</taxon>
        <taxon>Atherinomorphae</taxon>
        <taxon>Cyprinodontiformes</taxon>
        <taxon>Cyprinodontidae</taxon>
        <taxon>Cyprinodon</taxon>
    </lineage>
</organism>
<dbReference type="SMART" id="SM00317">
    <property type="entry name" value="SET"/>
    <property type="match status" value="1"/>
</dbReference>
<feature type="compositionally biased region" description="Basic residues" evidence="5">
    <location>
        <begin position="597"/>
        <end position="623"/>
    </location>
</feature>
<feature type="compositionally biased region" description="Low complexity" evidence="5">
    <location>
        <begin position="901"/>
        <end position="910"/>
    </location>
</feature>
<feature type="compositionally biased region" description="Polar residues" evidence="5">
    <location>
        <begin position="100"/>
        <end position="112"/>
    </location>
</feature>
<feature type="compositionally biased region" description="Polar residues" evidence="5">
    <location>
        <begin position="1008"/>
        <end position="1021"/>
    </location>
</feature>
<feature type="compositionally biased region" description="Low complexity" evidence="5">
    <location>
        <begin position="662"/>
        <end position="678"/>
    </location>
</feature>
<dbReference type="GO" id="GO:0008270">
    <property type="term" value="F:zinc ion binding"/>
    <property type="evidence" value="ECO:0007669"/>
    <property type="project" value="UniProtKB-KW"/>
</dbReference>
<evidence type="ECO:0000259" key="6">
    <source>
        <dbReference type="SMART" id="SM00249"/>
    </source>
</evidence>
<dbReference type="Pfam" id="PF00856">
    <property type="entry name" value="SET"/>
    <property type="match status" value="1"/>
</dbReference>
<dbReference type="GO" id="GO:0006325">
    <property type="term" value="P:chromatin organization"/>
    <property type="evidence" value="ECO:0007669"/>
    <property type="project" value="UniProtKB-KW"/>
</dbReference>
<dbReference type="PANTHER" id="PTHR46462:SF2">
    <property type="entry name" value="INACTIVE HISTONE-LYSINE N-METHYLTRANSFERASE 2E"/>
    <property type="match status" value="1"/>
</dbReference>
<dbReference type="Proteomes" id="UP000265020">
    <property type="component" value="Unassembled WGS sequence"/>
</dbReference>
<evidence type="ECO:0000313" key="8">
    <source>
        <dbReference type="Ensembl" id="ENSCVAP00000030840.1"/>
    </source>
</evidence>
<feature type="compositionally biased region" description="Pro residues" evidence="5">
    <location>
        <begin position="67"/>
        <end position="79"/>
    </location>
</feature>
<evidence type="ECO:0000256" key="2">
    <source>
        <dbReference type="ARBA" id="ARBA00022771"/>
    </source>
</evidence>
<dbReference type="GO" id="GO:0034967">
    <property type="term" value="C:Set3 complex"/>
    <property type="evidence" value="ECO:0007669"/>
    <property type="project" value="TreeGrafter"/>
</dbReference>
<feature type="region of interest" description="Disordered" evidence="5">
    <location>
        <begin position="502"/>
        <end position="521"/>
    </location>
</feature>
<keyword evidence="1" id="KW-0479">Metal-binding</keyword>
<evidence type="ECO:0000256" key="4">
    <source>
        <dbReference type="ARBA" id="ARBA00022853"/>
    </source>
</evidence>
<accession>A0A3Q2GP87</accession>
<dbReference type="SUPFAM" id="SSF82199">
    <property type="entry name" value="SET domain"/>
    <property type="match status" value="1"/>
</dbReference>
<feature type="compositionally biased region" description="Low complexity" evidence="5">
    <location>
        <begin position="632"/>
        <end position="646"/>
    </location>
</feature>
<feature type="compositionally biased region" description="Basic and acidic residues" evidence="5">
    <location>
        <begin position="559"/>
        <end position="569"/>
    </location>
</feature>
<evidence type="ECO:0000256" key="1">
    <source>
        <dbReference type="ARBA" id="ARBA00022723"/>
    </source>
</evidence>
<protein>
    <submittedName>
        <fullName evidence="8">Lysine (K)-specific methyltransferase 2E</fullName>
    </submittedName>
</protein>
<feature type="compositionally biased region" description="Basic and acidic residues" evidence="5">
    <location>
        <begin position="462"/>
        <end position="474"/>
    </location>
</feature>
<dbReference type="SUPFAM" id="SSF57903">
    <property type="entry name" value="FYVE/PHD zinc finger"/>
    <property type="match status" value="1"/>
</dbReference>
<feature type="compositionally biased region" description="Basic and acidic residues" evidence="5">
    <location>
        <begin position="443"/>
        <end position="452"/>
    </location>
</feature>
<dbReference type="FunFam" id="3.30.40.10:FF:000150">
    <property type="entry name" value="Inactive histone-lysine N-methyltransferase 2E"/>
    <property type="match status" value="1"/>
</dbReference>
<dbReference type="Gene3D" id="2.170.270.10">
    <property type="entry name" value="SET domain"/>
    <property type="match status" value="1"/>
</dbReference>
<reference evidence="8" key="1">
    <citation type="submission" date="2025-08" db="UniProtKB">
        <authorList>
            <consortium name="Ensembl"/>
        </authorList>
    </citation>
    <scope>IDENTIFICATION</scope>
</reference>
<feature type="compositionally biased region" description="Basic and acidic residues" evidence="5">
    <location>
        <begin position="699"/>
        <end position="708"/>
    </location>
</feature>
<feature type="region of interest" description="Disordered" evidence="5">
    <location>
        <begin position="551"/>
        <end position="725"/>
    </location>
</feature>
<feature type="compositionally biased region" description="Low complexity" evidence="5">
    <location>
        <begin position="940"/>
        <end position="950"/>
    </location>
</feature>
<evidence type="ECO:0000313" key="9">
    <source>
        <dbReference type="Proteomes" id="UP000265020"/>
    </source>
</evidence>
<keyword evidence="9" id="KW-1185">Reference proteome</keyword>
<proteinExistence type="predicted"/>
<keyword evidence="3" id="KW-0862">Zinc</keyword>
<dbReference type="Gene3D" id="3.30.40.10">
    <property type="entry name" value="Zinc/RING finger domain, C3HC4 (zinc finger)"/>
    <property type="match status" value="1"/>
</dbReference>
<dbReference type="InterPro" id="IPR046341">
    <property type="entry name" value="SET_dom_sf"/>
</dbReference>
<name>A0A3Q2GP87_CYPVA</name>
<dbReference type="AlphaFoldDB" id="A0A3Q2GP87"/>
<dbReference type="PANTHER" id="PTHR46462">
    <property type="entry name" value="UPSET, ISOFORM A"/>
    <property type="match status" value="1"/>
</dbReference>
<dbReference type="InterPro" id="IPR001214">
    <property type="entry name" value="SET_dom"/>
</dbReference>
<reference evidence="8" key="2">
    <citation type="submission" date="2025-09" db="UniProtKB">
        <authorList>
            <consortium name="Ensembl"/>
        </authorList>
    </citation>
    <scope>IDENTIFICATION</scope>
</reference>
<feature type="compositionally biased region" description="Low complexity" evidence="5">
    <location>
        <begin position="1117"/>
        <end position="1128"/>
    </location>
</feature>
<feature type="domain" description="Zinc finger PHD-type" evidence="6">
    <location>
        <begin position="118"/>
        <end position="161"/>
    </location>
</feature>
<evidence type="ECO:0000256" key="5">
    <source>
        <dbReference type="SAM" id="MobiDB-lite"/>
    </source>
</evidence>
<evidence type="ECO:0000256" key="3">
    <source>
        <dbReference type="ARBA" id="ARBA00022833"/>
    </source>
</evidence>
<dbReference type="OMA" id="GYFFKPY"/>
<dbReference type="InterPro" id="IPR019786">
    <property type="entry name" value="Zinc_finger_PHD-type_CS"/>
</dbReference>
<dbReference type="GO" id="GO:0070210">
    <property type="term" value="C:Rpd3L-Expanded complex"/>
    <property type="evidence" value="ECO:0007669"/>
    <property type="project" value="TreeGrafter"/>
</dbReference>
<feature type="domain" description="SET" evidence="7">
    <location>
        <begin position="318"/>
        <end position="425"/>
    </location>
</feature>